<sequence length="600" mass="67512">MGSMTIGAKYKTTLKDPGTPGVLRMNDDKFTFTPNDPRSAMKLNVDFRSIKGHKFNKVDGTKPALLNLSKDSDKGGGYMFEFDNVGNRDLCRDFVAKVLGKHQGMPPRPTVPPEITVPSALEQLSAAEVARRVKLLREDSELQKLHKKFVLGNILQESEFWATRKNLLDDEANKASKQKPGFKTAMSDVRPSADGRTNKVTFNLNPEMIHQIFAEKPAVRRAFLDFVPKKMTEIEFWRKYCRAEYLLRTKNTMAATAEAAEDEELAVFLKNDDILAKEATLKIKRVDPTLDMEADAGDDYIHLPDHGILRDGSKETVDTESEFARRTLSQELNRHAAVVLEGITSDVELTDAKSVAEALARSKKETPSTSTVDDANHERLVKVARMTEIEDLQAPRSVPYAPLCIKDPREYFDSQQANALRSLGGSNDGRKGRNCSLRTEEAFHHLMGQISSIKVNKMKCPVIESDMALKVLNELNEGISRSRRLNLKNPQEGLLGRVPQHTRDELMDHWTAIQELLRHFWSSYPITSAVLYNKVQRVKDAMTQIYQKLQAIKESAQPDVRHEISRLVKPMTQALDAAFGHDLEQQQKSAKAGNSKPNGF</sequence>
<dbReference type="InterPro" id="IPR035925">
    <property type="entry name" value="BSD_dom_sf"/>
</dbReference>
<dbReference type="EMBL" id="OZ075138">
    <property type="protein sequence ID" value="CAL5010174.1"/>
    <property type="molecule type" value="Genomic_DNA"/>
</dbReference>
<dbReference type="SUPFAM" id="SSF140383">
    <property type="entry name" value="BSD domain-like"/>
    <property type="match status" value="2"/>
</dbReference>
<dbReference type="SMART" id="SM00751">
    <property type="entry name" value="BSD"/>
    <property type="match status" value="2"/>
</dbReference>
<dbReference type="InterPro" id="IPR027079">
    <property type="entry name" value="Tfb1/GTF2H1"/>
</dbReference>
<protein>
    <recommendedName>
        <fullName evidence="2">BSD domain-containing protein</fullName>
    </recommendedName>
</protein>
<dbReference type="Gene3D" id="1.10.3970.10">
    <property type="entry name" value="BSD domain"/>
    <property type="match status" value="1"/>
</dbReference>
<dbReference type="Proteomes" id="UP001497457">
    <property type="component" value="Chromosome 28b"/>
</dbReference>
<evidence type="ECO:0000259" key="2">
    <source>
        <dbReference type="PROSITE" id="PS50858"/>
    </source>
</evidence>
<dbReference type="AlphaFoldDB" id="A0ABC9BWZ9"/>
<accession>A0ABC9BWZ9</accession>
<evidence type="ECO:0000313" key="4">
    <source>
        <dbReference type="Proteomes" id="UP001497457"/>
    </source>
</evidence>
<name>A0ABC9BWZ9_9POAL</name>
<dbReference type="PROSITE" id="PS50858">
    <property type="entry name" value="BSD"/>
    <property type="match status" value="2"/>
</dbReference>
<feature type="domain" description="BSD" evidence="2">
    <location>
        <begin position="196"/>
        <end position="248"/>
    </location>
</feature>
<feature type="region of interest" description="Disordered" evidence="1">
    <location>
        <begin position="174"/>
        <end position="194"/>
    </location>
</feature>
<dbReference type="PANTHER" id="PTHR12856">
    <property type="entry name" value="TRANSCRIPTION INITIATION FACTOR IIH-RELATED"/>
    <property type="match status" value="1"/>
</dbReference>
<dbReference type="InterPro" id="IPR005607">
    <property type="entry name" value="BSD_dom"/>
</dbReference>
<keyword evidence="4" id="KW-1185">Reference proteome</keyword>
<evidence type="ECO:0000313" key="3">
    <source>
        <dbReference type="EMBL" id="CAL5010174.1"/>
    </source>
</evidence>
<reference evidence="3" key="1">
    <citation type="submission" date="2024-10" db="EMBL/GenBank/DDBJ databases">
        <authorList>
            <person name="Ryan C."/>
        </authorList>
    </citation>
    <scope>NUCLEOTIDE SEQUENCE [LARGE SCALE GENOMIC DNA]</scope>
</reference>
<gene>
    <name evidence="3" type="ORF">URODEC1_LOCUS69875</name>
</gene>
<organism evidence="3 4">
    <name type="scientific">Urochloa decumbens</name>
    <dbReference type="NCBI Taxonomy" id="240449"/>
    <lineage>
        <taxon>Eukaryota</taxon>
        <taxon>Viridiplantae</taxon>
        <taxon>Streptophyta</taxon>
        <taxon>Embryophyta</taxon>
        <taxon>Tracheophyta</taxon>
        <taxon>Spermatophyta</taxon>
        <taxon>Magnoliopsida</taxon>
        <taxon>Liliopsida</taxon>
        <taxon>Poales</taxon>
        <taxon>Poaceae</taxon>
        <taxon>PACMAD clade</taxon>
        <taxon>Panicoideae</taxon>
        <taxon>Panicodae</taxon>
        <taxon>Paniceae</taxon>
        <taxon>Melinidinae</taxon>
        <taxon>Urochloa</taxon>
    </lineage>
</organism>
<feature type="domain" description="BSD" evidence="2">
    <location>
        <begin position="111"/>
        <end position="172"/>
    </location>
</feature>
<proteinExistence type="predicted"/>
<evidence type="ECO:0000256" key="1">
    <source>
        <dbReference type="SAM" id="MobiDB-lite"/>
    </source>
</evidence>
<dbReference type="Pfam" id="PF03909">
    <property type="entry name" value="BSD"/>
    <property type="match status" value="1"/>
</dbReference>
<dbReference type="Gene3D" id="6.10.140.1200">
    <property type="match status" value="1"/>
</dbReference>